<keyword evidence="1" id="KW-0175">Coiled coil</keyword>
<keyword evidence="4" id="KW-1185">Reference proteome</keyword>
<dbReference type="PANTHER" id="PTHR32309:SF13">
    <property type="entry name" value="FERRIC ENTEROBACTIN TRANSPORT PROTEIN FEPE"/>
    <property type="match status" value="1"/>
</dbReference>
<evidence type="ECO:0000256" key="1">
    <source>
        <dbReference type="SAM" id="Coils"/>
    </source>
</evidence>
<organism evidence="3 4">
    <name type="scientific">Roseibium limicola</name>
    <dbReference type="NCBI Taxonomy" id="2816037"/>
    <lineage>
        <taxon>Bacteria</taxon>
        <taxon>Pseudomonadati</taxon>
        <taxon>Pseudomonadota</taxon>
        <taxon>Alphaproteobacteria</taxon>
        <taxon>Hyphomicrobiales</taxon>
        <taxon>Stappiaceae</taxon>
        <taxon>Roseibium</taxon>
    </lineage>
</organism>
<dbReference type="GO" id="GO:0005886">
    <property type="term" value="C:plasma membrane"/>
    <property type="evidence" value="ECO:0007669"/>
    <property type="project" value="TreeGrafter"/>
</dbReference>
<evidence type="ECO:0000256" key="2">
    <source>
        <dbReference type="SAM" id="Phobius"/>
    </source>
</evidence>
<accession>A0A939JA43</accession>
<dbReference type="GO" id="GO:0004713">
    <property type="term" value="F:protein tyrosine kinase activity"/>
    <property type="evidence" value="ECO:0007669"/>
    <property type="project" value="TreeGrafter"/>
</dbReference>
<comment type="caution">
    <text evidence="3">The sequence shown here is derived from an EMBL/GenBank/DDBJ whole genome shotgun (WGS) entry which is preliminary data.</text>
</comment>
<dbReference type="EMBL" id="JAFLNF010000005">
    <property type="protein sequence ID" value="MBO0346058.1"/>
    <property type="molecule type" value="Genomic_DNA"/>
</dbReference>
<dbReference type="SUPFAM" id="SSF52540">
    <property type="entry name" value="P-loop containing nucleoside triphosphate hydrolases"/>
    <property type="match status" value="1"/>
</dbReference>
<protein>
    <submittedName>
        <fullName evidence="3">GumC family protein</fullName>
    </submittedName>
</protein>
<name>A0A939JA43_9HYPH</name>
<gene>
    <name evidence="3" type="ORF">J0X15_12570</name>
</gene>
<dbReference type="Proteomes" id="UP000664779">
    <property type="component" value="Unassembled WGS sequence"/>
</dbReference>
<reference evidence="3" key="1">
    <citation type="submission" date="2021-03" db="EMBL/GenBank/DDBJ databases">
        <title>Roseibium sp. CAU 1637 isolated from Incheon.</title>
        <authorList>
            <person name="Kim W."/>
        </authorList>
    </citation>
    <scope>NUCLEOTIDE SEQUENCE</scope>
    <source>
        <strain evidence="3">CAU 1637</strain>
    </source>
</reference>
<dbReference type="Gene3D" id="3.40.50.300">
    <property type="entry name" value="P-loop containing nucleotide triphosphate hydrolases"/>
    <property type="match status" value="1"/>
</dbReference>
<dbReference type="InterPro" id="IPR050445">
    <property type="entry name" value="Bact_polysacc_biosynth/exp"/>
</dbReference>
<keyword evidence="2" id="KW-0812">Transmembrane</keyword>
<dbReference type="AlphaFoldDB" id="A0A939JA43"/>
<evidence type="ECO:0000313" key="4">
    <source>
        <dbReference type="Proteomes" id="UP000664779"/>
    </source>
</evidence>
<dbReference type="InterPro" id="IPR027417">
    <property type="entry name" value="P-loop_NTPase"/>
</dbReference>
<sequence>MSSDRGAASATDMALDLKGLLKSIGRSMSWLLPLVVVVAVSVCVMLLLSPKKYRGTARVLIESTDYGLPGRARGAEEERAMLDMQGVASQVQLLMSADLAQRVSERLELAAIPEFKAAGSGGVFNGILSMVGLGSEAQVDTQEERVLKSYFKKLNVYRVEGSRVITVEFSAENAKLSAKVANTILDEYLALQSAAKRQSTEVATLSLQPQIVELRKDVQMARQAVADFRSNADLLLGAGDQTLSQQRLVELGTSYNSALAARDEAQAKASQVRGLLTSGGALETATDVLNSQLIQRLRERQAELQANVSEQSITLLPNHPQLKALKSQLADYDRLIRGEARKILAGLESDARVAEQQAETLGARLDELKQKVTRSNADQVRLDELSREAAAKERQLDILVSSYREADSRLKSQVLPADARIISRATVPLEPYAPKIVASTILAAVATFVFGCAIVIAGAFLSGNALYVVETRHTQTVPTQTQSTQAPEGYAEAFAPSAAGYAYSGLTPQPTVVIPQDERLEDDLDEAEVGVIEAELGDSAKEDLDLAIREETHWTLGESVDETVPDADTDPLVLLSEDTVEDDNGTDVPAETLAVYDDVEAELSDLGYGLRAGLDESHDALSDFVAEIEEAAEADEASPEQTLVSVAELAGVAAGAGAADIADWEADEGSRQEALIGDLQGLIVVLSVDSPGLSHRCAFHLARCAADQGQTSLMLEVFPEQNVPQAAKGFADLVAGETSFAKVIYGDANSSAHIIEAGSQGVTDELARAPRFAQTLEVISGMYKTVVIDLGAIDGSLASVQVLRQAQRVLLMTEDEDLGPELEGAAKLLRRNSRAHVEVFVEGDLPEAVGRGAHHAA</sequence>
<dbReference type="PANTHER" id="PTHR32309">
    <property type="entry name" value="TYROSINE-PROTEIN KINASE"/>
    <property type="match status" value="1"/>
</dbReference>
<keyword evidence="2" id="KW-1133">Transmembrane helix</keyword>
<evidence type="ECO:0000313" key="3">
    <source>
        <dbReference type="EMBL" id="MBO0346058.1"/>
    </source>
</evidence>
<feature type="transmembrane region" description="Helical" evidence="2">
    <location>
        <begin position="436"/>
        <end position="461"/>
    </location>
</feature>
<keyword evidence="2" id="KW-0472">Membrane</keyword>
<feature type="transmembrane region" description="Helical" evidence="2">
    <location>
        <begin position="30"/>
        <end position="48"/>
    </location>
</feature>
<feature type="coiled-coil region" evidence="1">
    <location>
        <begin position="344"/>
        <end position="402"/>
    </location>
</feature>
<proteinExistence type="predicted"/>